<evidence type="ECO:0000256" key="1">
    <source>
        <dbReference type="ARBA" id="ARBA00006611"/>
    </source>
</evidence>
<dbReference type="RefSeq" id="WP_311698597.1">
    <property type="nucleotide sequence ID" value="NZ_JAVREY010000048.1"/>
</dbReference>
<dbReference type="SUPFAM" id="SSF52540">
    <property type="entry name" value="P-loop containing nucleoside triphosphate hydrolases"/>
    <property type="match status" value="1"/>
</dbReference>
<dbReference type="InterPro" id="IPR050921">
    <property type="entry name" value="T4SS_GSP_E_ATPase"/>
</dbReference>
<dbReference type="PANTHER" id="PTHR30486:SF15">
    <property type="entry name" value="TYPE II_IV SECRETION SYSTEM ATPASE"/>
    <property type="match status" value="1"/>
</dbReference>
<feature type="domain" description="AAA+ ATPase" evidence="2">
    <location>
        <begin position="209"/>
        <end position="412"/>
    </location>
</feature>
<dbReference type="InterPro" id="IPR027417">
    <property type="entry name" value="P-loop_NTPase"/>
</dbReference>
<dbReference type="InterPro" id="IPR001482">
    <property type="entry name" value="T2SS/T4SS_dom"/>
</dbReference>
<evidence type="ECO:0000313" key="4">
    <source>
        <dbReference type="Proteomes" id="UP001183809"/>
    </source>
</evidence>
<sequence length="446" mass="48761">MSLRSRITAPDDGAAAREDGHLVAVYRAKLLEEIDLAEMSGLAAADRRVRLERVLGHIISREGPVLSSSERSQLIRRVVDEALGLGVLEPLLADASITEIMVNGPDSIFVERAGRVEQLPLRFASTEQLMQTIERIVSTVNRRVDESNPMVDARLPTGERVNVIIPPLALTGPTLTIRRFPRVYTLPELIGLGSLDEQMLMLLAAFVRARFNVIVSGGTGTGKTTLLNALSGLIPAHERIITIEDSAELQLQQEHVIRLESRPPNVEGKGQITIRDLVRNSLRMRPDRIIVGEVRGGETLDMLQAMSTGHDGSLATVHANAAEDALMRLQTLGSMSEVLIPFEALKDQINSAVDVVVQLARYADGSRKVVEIALVVSHGREQFRIATVSRFVPQPLGPDRIVRGRFEHLPLPRAVAEKLYVADEPLPPAFGVAEAIDVLPTRQALG</sequence>
<dbReference type="PANTHER" id="PTHR30486">
    <property type="entry name" value="TWITCHING MOTILITY PROTEIN PILT"/>
    <property type="match status" value="1"/>
</dbReference>
<comment type="similarity">
    <text evidence="1">Belongs to the GSP E family.</text>
</comment>
<comment type="caution">
    <text evidence="3">The sequence shown here is derived from an EMBL/GenBank/DDBJ whole genome shotgun (WGS) entry which is preliminary data.</text>
</comment>
<gene>
    <name evidence="3" type="ORF">RM764_29730</name>
</gene>
<name>A0ABU2U1M4_9ACTN</name>
<organism evidence="3 4">
    <name type="scientific">Streptomyces gibsoniae</name>
    <dbReference type="NCBI Taxonomy" id="3075529"/>
    <lineage>
        <taxon>Bacteria</taxon>
        <taxon>Bacillati</taxon>
        <taxon>Actinomycetota</taxon>
        <taxon>Actinomycetes</taxon>
        <taxon>Kitasatosporales</taxon>
        <taxon>Streptomycetaceae</taxon>
        <taxon>Streptomyces</taxon>
    </lineage>
</organism>
<dbReference type="CDD" id="cd01130">
    <property type="entry name" value="VirB11-like_ATPase"/>
    <property type="match status" value="1"/>
</dbReference>
<proteinExistence type="inferred from homology"/>
<keyword evidence="4" id="KW-1185">Reference proteome</keyword>
<evidence type="ECO:0000313" key="3">
    <source>
        <dbReference type="EMBL" id="MDT0467135.1"/>
    </source>
</evidence>
<accession>A0ABU2U1M4</accession>
<dbReference type="Pfam" id="PF00437">
    <property type="entry name" value="T2SSE"/>
    <property type="match status" value="1"/>
</dbReference>
<protein>
    <submittedName>
        <fullName evidence="3">CpaF family protein</fullName>
    </submittedName>
</protein>
<reference evidence="4" key="1">
    <citation type="submission" date="2023-07" db="EMBL/GenBank/DDBJ databases">
        <title>30 novel species of actinomycetes from the DSMZ collection.</title>
        <authorList>
            <person name="Nouioui I."/>
        </authorList>
    </citation>
    <scope>NUCLEOTIDE SEQUENCE [LARGE SCALE GENOMIC DNA]</scope>
    <source>
        <strain evidence="4">DSM 41699</strain>
    </source>
</reference>
<dbReference type="SMART" id="SM00382">
    <property type="entry name" value="AAA"/>
    <property type="match status" value="1"/>
</dbReference>
<dbReference type="InterPro" id="IPR003593">
    <property type="entry name" value="AAA+_ATPase"/>
</dbReference>
<dbReference type="EMBL" id="JAVREY010000048">
    <property type="protein sequence ID" value="MDT0467135.1"/>
    <property type="molecule type" value="Genomic_DNA"/>
</dbReference>
<dbReference type="Proteomes" id="UP001183809">
    <property type="component" value="Unassembled WGS sequence"/>
</dbReference>
<dbReference type="Gene3D" id="3.30.450.380">
    <property type="match status" value="1"/>
</dbReference>
<evidence type="ECO:0000259" key="2">
    <source>
        <dbReference type="SMART" id="SM00382"/>
    </source>
</evidence>
<dbReference type="Gene3D" id="3.40.50.300">
    <property type="entry name" value="P-loop containing nucleotide triphosphate hydrolases"/>
    <property type="match status" value="1"/>
</dbReference>